<protein>
    <submittedName>
        <fullName evidence="2">Uncharacterized protein</fullName>
    </submittedName>
</protein>
<sequence>MDRSDDRVESLWDSNGNRYNHGRDQVVKYTEAINGTKESSVATNSVDAGTPEGCSASGSSGCPTNGTRTRKLPQPPELGKVVLDHINGIHIEESNADDGRQNIDEDAPDVPPGFPPLNAPSVSSNASSTVTDIYQGNGIPSKFPAETLESWIVALGMPFHPFLPFPQYPRDMKEPPPCAGFQVVLVSKIWQLLVPKQDGGVGITAIIIALEEVPKPNFT</sequence>
<dbReference type="OrthoDB" id="422362at2759"/>
<comment type="caution">
    <text evidence="2">The sequence shown here is derived from an EMBL/GenBank/DDBJ whole genome shotgun (WGS) entry which is preliminary data.</text>
</comment>
<feature type="region of interest" description="Disordered" evidence="1">
    <location>
        <begin position="35"/>
        <end position="75"/>
    </location>
</feature>
<dbReference type="AlphaFoldDB" id="A0A7J0FPU0"/>
<evidence type="ECO:0000313" key="2">
    <source>
        <dbReference type="EMBL" id="GFZ00732.1"/>
    </source>
</evidence>
<accession>A0A7J0FPU0</accession>
<feature type="compositionally biased region" description="Basic and acidic residues" evidence="1">
    <location>
        <begin position="1"/>
        <end position="10"/>
    </location>
</feature>
<feature type="compositionally biased region" description="Polar residues" evidence="1">
    <location>
        <begin position="56"/>
        <end position="67"/>
    </location>
</feature>
<feature type="compositionally biased region" description="Polar residues" evidence="1">
    <location>
        <begin position="36"/>
        <end position="47"/>
    </location>
</feature>
<feature type="region of interest" description="Disordered" evidence="1">
    <location>
        <begin position="1"/>
        <end position="23"/>
    </location>
</feature>
<name>A0A7J0FPU0_9ERIC</name>
<evidence type="ECO:0000313" key="3">
    <source>
        <dbReference type="Proteomes" id="UP000585474"/>
    </source>
</evidence>
<proteinExistence type="predicted"/>
<dbReference type="Proteomes" id="UP000585474">
    <property type="component" value="Unassembled WGS sequence"/>
</dbReference>
<gene>
    <name evidence="2" type="ORF">Acr_14g0003670</name>
</gene>
<dbReference type="EMBL" id="BJWL01000014">
    <property type="protein sequence ID" value="GFZ00732.1"/>
    <property type="molecule type" value="Genomic_DNA"/>
</dbReference>
<reference evidence="2 3" key="1">
    <citation type="submission" date="2019-07" db="EMBL/GenBank/DDBJ databases">
        <title>De Novo Assembly of kiwifruit Actinidia rufa.</title>
        <authorList>
            <person name="Sugita-Konishi S."/>
            <person name="Sato K."/>
            <person name="Mori E."/>
            <person name="Abe Y."/>
            <person name="Kisaki G."/>
            <person name="Hamano K."/>
            <person name="Suezawa K."/>
            <person name="Otani M."/>
            <person name="Fukuda T."/>
            <person name="Manabe T."/>
            <person name="Gomi K."/>
            <person name="Tabuchi M."/>
            <person name="Akimitsu K."/>
            <person name="Kataoka I."/>
        </authorList>
    </citation>
    <scope>NUCLEOTIDE SEQUENCE [LARGE SCALE GENOMIC DNA]</scope>
    <source>
        <strain evidence="3">cv. Fuchu</strain>
    </source>
</reference>
<keyword evidence="3" id="KW-1185">Reference proteome</keyword>
<organism evidence="2 3">
    <name type="scientific">Actinidia rufa</name>
    <dbReference type="NCBI Taxonomy" id="165716"/>
    <lineage>
        <taxon>Eukaryota</taxon>
        <taxon>Viridiplantae</taxon>
        <taxon>Streptophyta</taxon>
        <taxon>Embryophyta</taxon>
        <taxon>Tracheophyta</taxon>
        <taxon>Spermatophyta</taxon>
        <taxon>Magnoliopsida</taxon>
        <taxon>eudicotyledons</taxon>
        <taxon>Gunneridae</taxon>
        <taxon>Pentapetalae</taxon>
        <taxon>asterids</taxon>
        <taxon>Ericales</taxon>
        <taxon>Actinidiaceae</taxon>
        <taxon>Actinidia</taxon>
    </lineage>
</organism>
<evidence type="ECO:0000256" key="1">
    <source>
        <dbReference type="SAM" id="MobiDB-lite"/>
    </source>
</evidence>